<keyword evidence="1" id="KW-0812">Transmembrane</keyword>
<evidence type="ECO:0000313" key="3">
    <source>
        <dbReference type="Proteomes" id="UP000481252"/>
    </source>
</evidence>
<dbReference type="RefSeq" id="WP_165121568.1">
    <property type="nucleotide sequence ID" value="NZ_JAAKZG010000028.1"/>
</dbReference>
<accession>A0A7C9RC39</accession>
<sequence length="81" mass="9001">MIATLWSALWSRFAGWIAAAGVALAILAAAYSRGKTDAAAKQTRQRLETINKARKVEDEVDRLGDADVRIGLDRWMRDGKR</sequence>
<comment type="caution">
    <text evidence="2">The sequence shown here is derived from an EMBL/GenBank/DDBJ whole genome shotgun (WGS) entry which is preliminary data.</text>
</comment>
<keyword evidence="1" id="KW-0472">Membrane</keyword>
<organism evidence="2 3">
    <name type="scientific">Mesorhizobium zhangyense</name>
    <dbReference type="NCBI Taxonomy" id="1776730"/>
    <lineage>
        <taxon>Bacteria</taxon>
        <taxon>Pseudomonadati</taxon>
        <taxon>Pseudomonadota</taxon>
        <taxon>Alphaproteobacteria</taxon>
        <taxon>Hyphomicrobiales</taxon>
        <taxon>Phyllobacteriaceae</taxon>
        <taxon>Mesorhizobium</taxon>
    </lineage>
</organism>
<keyword evidence="1" id="KW-1133">Transmembrane helix</keyword>
<dbReference type="AlphaFoldDB" id="A0A7C9RC39"/>
<keyword evidence="3" id="KW-1185">Reference proteome</keyword>
<dbReference type="EMBL" id="JAAKZG010000028">
    <property type="protein sequence ID" value="NGN45196.1"/>
    <property type="molecule type" value="Genomic_DNA"/>
</dbReference>
<protein>
    <submittedName>
        <fullName evidence="2">Uncharacterized protein</fullName>
    </submittedName>
</protein>
<proteinExistence type="predicted"/>
<name>A0A7C9RC39_9HYPH</name>
<reference evidence="2 3" key="1">
    <citation type="submission" date="2020-02" db="EMBL/GenBank/DDBJ databases">
        <title>Genome sequence of the type strain CGMCC 1.15528 of Mesorhizobium zhangyense.</title>
        <authorList>
            <person name="Gao J."/>
            <person name="Sun J."/>
        </authorList>
    </citation>
    <scope>NUCLEOTIDE SEQUENCE [LARGE SCALE GENOMIC DNA]</scope>
    <source>
        <strain evidence="2 3">CGMCC 1.15528</strain>
    </source>
</reference>
<evidence type="ECO:0000256" key="1">
    <source>
        <dbReference type="SAM" id="Phobius"/>
    </source>
</evidence>
<feature type="transmembrane region" description="Helical" evidence="1">
    <location>
        <begin position="13"/>
        <end position="31"/>
    </location>
</feature>
<evidence type="ECO:0000313" key="2">
    <source>
        <dbReference type="EMBL" id="NGN45196.1"/>
    </source>
</evidence>
<gene>
    <name evidence="2" type="ORF">G6N74_29520</name>
</gene>
<dbReference type="Proteomes" id="UP000481252">
    <property type="component" value="Unassembled WGS sequence"/>
</dbReference>